<dbReference type="EnsemblPlants" id="AET5Gv20516300.8">
    <property type="protein sequence ID" value="AET5Gv20516300.8"/>
    <property type="gene ID" value="AET5Gv20516300"/>
</dbReference>
<evidence type="ECO:0000313" key="3">
    <source>
        <dbReference type="Proteomes" id="UP000015105"/>
    </source>
</evidence>
<feature type="compositionally biased region" description="Basic and acidic residues" evidence="1">
    <location>
        <begin position="1"/>
        <end position="14"/>
    </location>
</feature>
<reference evidence="2" key="5">
    <citation type="journal article" date="2021" name="G3 (Bethesda)">
        <title>Aegilops tauschii genome assembly Aet v5.0 features greater sequence contiguity and improved annotation.</title>
        <authorList>
            <person name="Wang L."/>
            <person name="Zhu T."/>
            <person name="Rodriguez J.C."/>
            <person name="Deal K.R."/>
            <person name="Dubcovsky J."/>
            <person name="McGuire P.E."/>
            <person name="Lux T."/>
            <person name="Spannagl M."/>
            <person name="Mayer K.F.X."/>
            <person name="Baldrich P."/>
            <person name="Meyers B.C."/>
            <person name="Huo N."/>
            <person name="Gu Y.Q."/>
            <person name="Zhou H."/>
            <person name="Devos K.M."/>
            <person name="Bennetzen J.L."/>
            <person name="Unver T."/>
            <person name="Budak H."/>
            <person name="Gulick P.J."/>
            <person name="Galiba G."/>
            <person name="Kalapos B."/>
            <person name="Nelson D.R."/>
            <person name="Li P."/>
            <person name="You F.M."/>
            <person name="Luo M.C."/>
            <person name="Dvorak J."/>
        </authorList>
    </citation>
    <scope>NUCLEOTIDE SEQUENCE [LARGE SCALE GENOMIC DNA]</scope>
    <source>
        <strain evidence="2">cv. AL8/78</strain>
    </source>
</reference>
<accession>A0A453KU79</accession>
<evidence type="ECO:0000256" key="1">
    <source>
        <dbReference type="SAM" id="MobiDB-lite"/>
    </source>
</evidence>
<feature type="region of interest" description="Disordered" evidence="1">
    <location>
        <begin position="1"/>
        <end position="24"/>
    </location>
</feature>
<reference evidence="2" key="3">
    <citation type="journal article" date="2017" name="Nature">
        <title>Genome sequence of the progenitor of the wheat D genome Aegilops tauschii.</title>
        <authorList>
            <person name="Luo M.C."/>
            <person name="Gu Y.Q."/>
            <person name="Puiu D."/>
            <person name="Wang H."/>
            <person name="Twardziok S.O."/>
            <person name="Deal K.R."/>
            <person name="Huo N."/>
            <person name="Zhu T."/>
            <person name="Wang L."/>
            <person name="Wang Y."/>
            <person name="McGuire P.E."/>
            <person name="Liu S."/>
            <person name="Long H."/>
            <person name="Ramasamy R.K."/>
            <person name="Rodriguez J.C."/>
            <person name="Van S.L."/>
            <person name="Yuan L."/>
            <person name="Wang Z."/>
            <person name="Xia Z."/>
            <person name="Xiao L."/>
            <person name="Anderson O.D."/>
            <person name="Ouyang S."/>
            <person name="Liang Y."/>
            <person name="Zimin A.V."/>
            <person name="Pertea G."/>
            <person name="Qi P."/>
            <person name="Bennetzen J.L."/>
            <person name="Dai X."/>
            <person name="Dawson M.W."/>
            <person name="Muller H.G."/>
            <person name="Kugler K."/>
            <person name="Rivarola-Duarte L."/>
            <person name="Spannagl M."/>
            <person name="Mayer K.F.X."/>
            <person name="Lu F.H."/>
            <person name="Bevan M.W."/>
            <person name="Leroy P."/>
            <person name="Li P."/>
            <person name="You F.M."/>
            <person name="Sun Q."/>
            <person name="Liu Z."/>
            <person name="Lyons E."/>
            <person name="Wicker T."/>
            <person name="Salzberg S.L."/>
            <person name="Devos K.M."/>
            <person name="Dvorak J."/>
        </authorList>
    </citation>
    <scope>NUCLEOTIDE SEQUENCE [LARGE SCALE GENOMIC DNA]</scope>
    <source>
        <strain evidence="2">cv. AL8/78</strain>
    </source>
</reference>
<evidence type="ECO:0000313" key="2">
    <source>
        <dbReference type="EnsemblPlants" id="AET5Gv20516300.8"/>
    </source>
</evidence>
<sequence length="74" mass="7807">EKTAKRNRIEHEKTMAAAAGDEPETTVEVKLRAVGPSRPTNIRLPPLISVGNAPGAPSSFLPCSALINWGSVSL</sequence>
<name>A0A453KU79_AEGTS</name>
<dbReference type="AlphaFoldDB" id="A0A453KU79"/>
<reference evidence="2" key="4">
    <citation type="submission" date="2019-03" db="UniProtKB">
        <authorList>
            <consortium name="EnsemblPlants"/>
        </authorList>
    </citation>
    <scope>IDENTIFICATION</scope>
</reference>
<keyword evidence="3" id="KW-1185">Reference proteome</keyword>
<reference evidence="3" key="2">
    <citation type="journal article" date="2017" name="Nat. Plants">
        <title>The Aegilops tauschii genome reveals multiple impacts of transposons.</title>
        <authorList>
            <person name="Zhao G."/>
            <person name="Zou C."/>
            <person name="Li K."/>
            <person name="Wang K."/>
            <person name="Li T."/>
            <person name="Gao L."/>
            <person name="Zhang X."/>
            <person name="Wang H."/>
            <person name="Yang Z."/>
            <person name="Liu X."/>
            <person name="Jiang W."/>
            <person name="Mao L."/>
            <person name="Kong X."/>
            <person name="Jiao Y."/>
            <person name="Jia J."/>
        </authorList>
    </citation>
    <scope>NUCLEOTIDE SEQUENCE [LARGE SCALE GENOMIC DNA]</scope>
    <source>
        <strain evidence="3">cv. AL8/78</strain>
    </source>
</reference>
<dbReference type="Proteomes" id="UP000015105">
    <property type="component" value="Chromosome 5D"/>
</dbReference>
<protein>
    <submittedName>
        <fullName evidence="2">Uncharacterized protein</fullName>
    </submittedName>
</protein>
<proteinExistence type="predicted"/>
<organism evidence="2 3">
    <name type="scientific">Aegilops tauschii subsp. strangulata</name>
    <name type="common">Goatgrass</name>
    <dbReference type="NCBI Taxonomy" id="200361"/>
    <lineage>
        <taxon>Eukaryota</taxon>
        <taxon>Viridiplantae</taxon>
        <taxon>Streptophyta</taxon>
        <taxon>Embryophyta</taxon>
        <taxon>Tracheophyta</taxon>
        <taxon>Spermatophyta</taxon>
        <taxon>Magnoliopsida</taxon>
        <taxon>Liliopsida</taxon>
        <taxon>Poales</taxon>
        <taxon>Poaceae</taxon>
        <taxon>BOP clade</taxon>
        <taxon>Pooideae</taxon>
        <taxon>Triticodae</taxon>
        <taxon>Triticeae</taxon>
        <taxon>Triticinae</taxon>
        <taxon>Aegilops</taxon>
    </lineage>
</organism>
<dbReference type="Gramene" id="AET5Gv20516300.8">
    <property type="protein sequence ID" value="AET5Gv20516300.8"/>
    <property type="gene ID" value="AET5Gv20516300"/>
</dbReference>
<reference evidence="3" key="1">
    <citation type="journal article" date="2014" name="Science">
        <title>Ancient hybridizations among the ancestral genomes of bread wheat.</title>
        <authorList>
            <consortium name="International Wheat Genome Sequencing Consortium,"/>
            <person name="Marcussen T."/>
            <person name="Sandve S.R."/>
            <person name="Heier L."/>
            <person name="Spannagl M."/>
            <person name="Pfeifer M."/>
            <person name="Jakobsen K.S."/>
            <person name="Wulff B.B."/>
            <person name="Steuernagel B."/>
            <person name="Mayer K.F."/>
            <person name="Olsen O.A."/>
        </authorList>
    </citation>
    <scope>NUCLEOTIDE SEQUENCE [LARGE SCALE GENOMIC DNA]</scope>
    <source>
        <strain evidence="3">cv. AL8/78</strain>
    </source>
</reference>